<organism evidence="1 2">
    <name type="scientific">Methylobacterium aerolatum</name>
    <dbReference type="NCBI Taxonomy" id="418708"/>
    <lineage>
        <taxon>Bacteria</taxon>
        <taxon>Pseudomonadati</taxon>
        <taxon>Pseudomonadota</taxon>
        <taxon>Alphaproteobacteria</taxon>
        <taxon>Hyphomicrobiales</taxon>
        <taxon>Methylobacteriaceae</taxon>
        <taxon>Methylobacterium</taxon>
    </lineage>
</organism>
<evidence type="ECO:0000313" key="2">
    <source>
        <dbReference type="Proteomes" id="UP001231124"/>
    </source>
</evidence>
<reference evidence="1 2" key="1">
    <citation type="submission" date="2023-07" db="EMBL/GenBank/DDBJ databases">
        <title>Genomic Encyclopedia of Type Strains, Phase IV (KMG-IV): sequencing the most valuable type-strain genomes for metagenomic binning, comparative biology and taxonomic classification.</title>
        <authorList>
            <person name="Goeker M."/>
        </authorList>
    </citation>
    <scope>NUCLEOTIDE SEQUENCE [LARGE SCALE GENOMIC DNA]</scope>
    <source>
        <strain evidence="1 2">DSM 19013</strain>
    </source>
</reference>
<evidence type="ECO:0000313" key="1">
    <source>
        <dbReference type="EMBL" id="MDQ0448059.1"/>
    </source>
</evidence>
<keyword evidence="2" id="KW-1185">Reference proteome</keyword>
<comment type="caution">
    <text evidence="1">The sequence shown here is derived from an EMBL/GenBank/DDBJ whole genome shotgun (WGS) entry which is preliminary data.</text>
</comment>
<gene>
    <name evidence="1" type="ORF">QO012_002564</name>
</gene>
<proteinExistence type="predicted"/>
<dbReference type="RefSeq" id="WP_238206069.1">
    <property type="nucleotide sequence ID" value="NZ_BPQE01000025.1"/>
</dbReference>
<dbReference type="Proteomes" id="UP001231124">
    <property type="component" value="Unassembled WGS sequence"/>
</dbReference>
<name>A0ABU0I0C4_9HYPH</name>
<dbReference type="EMBL" id="JAUSVP010000006">
    <property type="protein sequence ID" value="MDQ0448059.1"/>
    <property type="molecule type" value="Genomic_DNA"/>
</dbReference>
<protein>
    <submittedName>
        <fullName evidence="1">Uncharacterized protein</fullName>
    </submittedName>
</protein>
<accession>A0ABU0I0C4</accession>
<sequence length="71" mass="8487">MSEVKKGAILDWLLPPGEVDHRIIELEEGRDRWTAKYGPKRAEWLYVWQSLVTVALFWFDRVVVKFLVRRS</sequence>